<dbReference type="PROSITE" id="PS50294">
    <property type="entry name" value="WD_REPEATS_REGION"/>
    <property type="match status" value="6"/>
</dbReference>
<dbReference type="InterPro" id="IPR015943">
    <property type="entry name" value="WD40/YVTN_repeat-like_dom_sf"/>
</dbReference>
<dbReference type="Pfam" id="PF00069">
    <property type="entry name" value="Pkinase"/>
    <property type="match status" value="1"/>
</dbReference>
<dbReference type="InterPro" id="IPR036322">
    <property type="entry name" value="WD40_repeat_dom_sf"/>
</dbReference>
<dbReference type="Proteomes" id="UP000753908">
    <property type="component" value="Unassembled WGS sequence"/>
</dbReference>
<accession>A0A951PIM2</accession>
<organism evidence="5 6">
    <name type="scientific">Symplocastrum torsivum CPER-KK1</name>
    <dbReference type="NCBI Taxonomy" id="450513"/>
    <lineage>
        <taxon>Bacteria</taxon>
        <taxon>Bacillati</taxon>
        <taxon>Cyanobacteriota</taxon>
        <taxon>Cyanophyceae</taxon>
        <taxon>Oscillatoriophycideae</taxon>
        <taxon>Oscillatoriales</taxon>
        <taxon>Microcoleaceae</taxon>
        <taxon>Symplocastrum</taxon>
    </lineage>
</organism>
<dbReference type="SMART" id="SM00320">
    <property type="entry name" value="WD40"/>
    <property type="match status" value="7"/>
</dbReference>
<dbReference type="InterPro" id="IPR019775">
    <property type="entry name" value="WD40_repeat_CS"/>
</dbReference>
<dbReference type="InterPro" id="IPR011009">
    <property type="entry name" value="Kinase-like_dom_sf"/>
</dbReference>
<name>A0A951PIM2_9CYAN</name>
<dbReference type="SUPFAM" id="SSF56112">
    <property type="entry name" value="Protein kinase-like (PK-like)"/>
    <property type="match status" value="1"/>
</dbReference>
<feature type="repeat" description="WD" evidence="3">
    <location>
        <begin position="457"/>
        <end position="498"/>
    </location>
</feature>
<proteinExistence type="predicted"/>
<dbReference type="GO" id="GO:0004672">
    <property type="term" value="F:protein kinase activity"/>
    <property type="evidence" value="ECO:0007669"/>
    <property type="project" value="InterPro"/>
</dbReference>
<dbReference type="AlphaFoldDB" id="A0A951PIM2"/>
<dbReference type="Gene3D" id="3.30.200.20">
    <property type="entry name" value="Phosphorylase Kinase, domain 1"/>
    <property type="match status" value="1"/>
</dbReference>
<keyword evidence="1 3" id="KW-0853">WD repeat</keyword>
<dbReference type="EMBL" id="JAHHIF010000004">
    <property type="protein sequence ID" value="MBW4543587.1"/>
    <property type="molecule type" value="Genomic_DNA"/>
</dbReference>
<evidence type="ECO:0000256" key="2">
    <source>
        <dbReference type="ARBA" id="ARBA00022737"/>
    </source>
</evidence>
<reference evidence="5" key="2">
    <citation type="journal article" date="2022" name="Microbiol. Resour. Announc.">
        <title>Metagenome Sequencing to Explore Phylogenomics of Terrestrial Cyanobacteria.</title>
        <authorList>
            <person name="Ward R.D."/>
            <person name="Stajich J.E."/>
            <person name="Johansen J.R."/>
            <person name="Huntemann M."/>
            <person name="Clum A."/>
            <person name="Foster B."/>
            <person name="Foster B."/>
            <person name="Roux S."/>
            <person name="Palaniappan K."/>
            <person name="Varghese N."/>
            <person name="Mukherjee S."/>
            <person name="Reddy T.B.K."/>
            <person name="Daum C."/>
            <person name="Copeland A."/>
            <person name="Chen I.A."/>
            <person name="Ivanova N.N."/>
            <person name="Kyrpides N.C."/>
            <person name="Shapiro N."/>
            <person name="Eloe-Fadrosh E.A."/>
            <person name="Pietrasiak N."/>
        </authorList>
    </citation>
    <scope>NUCLEOTIDE SEQUENCE</scope>
    <source>
        <strain evidence="5">CPER-KK1</strain>
    </source>
</reference>
<evidence type="ECO:0000313" key="5">
    <source>
        <dbReference type="EMBL" id="MBW4543587.1"/>
    </source>
</evidence>
<feature type="repeat" description="WD" evidence="3">
    <location>
        <begin position="541"/>
        <end position="582"/>
    </location>
</feature>
<evidence type="ECO:0000259" key="4">
    <source>
        <dbReference type="PROSITE" id="PS50011"/>
    </source>
</evidence>
<keyword evidence="5" id="KW-0808">Transferase</keyword>
<dbReference type="Pfam" id="PF25173">
    <property type="entry name" value="Beta-prop_WDR3_1st"/>
    <property type="match status" value="1"/>
</dbReference>
<comment type="caution">
    <text evidence="5">The sequence shown here is derived from an EMBL/GenBank/DDBJ whole genome shotgun (WGS) entry which is preliminary data.</text>
</comment>
<dbReference type="Gene3D" id="2.130.10.10">
    <property type="entry name" value="YVTN repeat-like/Quinoprotein amine dehydrogenase"/>
    <property type="match status" value="4"/>
</dbReference>
<dbReference type="InterPro" id="IPR000719">
    <property type="entry name" value="Prot_kinase_dom"/>
</dbReference>
<feature type="repeat" description="WD" evidence="3">
    <location>
        <begin position="368"/>
        <end position="408"/>
    </location>
</feature>
<keyword evidence="5" id="KW-0418">Kinase</keyword>
<dbReference type="GO" id="GO:0005524">
    <property type="term" value="F:ATP binding"/>
    <property type="evidence" value="ECO:0007669"/>
    <property type="project" value="InterPro"/>
</dbReference>
<gene>
    <name evidence="5" type="ORF">KME25_03925</name>
</gene>
<dbReference type="InterPro" id="IPR020472">
    <property type="entry name" value="WD40_PAC1"/>
</dbReference>
<reference evidence="5" key="1">
    <citation type="submission" date="2021-05" db="EMBL/GenBank/DDBJ databases">
        <authorList>
            <person name="Pietrasiak N."/>
            <person name="Ward R."/>
            <person name="Stajich J.E."/>
            <person name="Kurbessoian T."/>
        </authorList>
    </citation>
    <scope>NUCLEOTIDE SEQUENCE</scope>
    <source>
        <strain evidence="5">CPER-KK1</strain>
    </source>
</reference>
<evidence type="ECO:0000256" key="3">
    <source>
        <dbReference type="PROSITE-ProRule" id="PRU00221"/>
    </source>
</evidence>
<evidence type="ECO:0000313" key="6">
    <source>
        <dbReference type="Proteomes" id="UP000753908"/>
    </source>
</evidence>
<dbReference type="PRINTS" id="PR00320">
    <property type="entry name" value="GPROTEINBRPT"/>
</dbReference>
<dbReference type="Gene3D" id="1.10.510.10">
    <property type="entry name" value="Transferase(Phosphotransferase) domain 1"/>
    <property type="match status" value="1"/>
</dbReference>
<dbReference type="SMART" id="SM00220">
    <property type="entry name" value="S_TKc"/>
    <property type="match status" value="1"/>
</dbReference>
<feature type="repeat" description="WD" evidence="3">
    <location>
        <begin position="422"/>
        <end position="456"/>
    </location>
</feature>
<feature type="repeat" description="WD" evidence="3">
    <location>
        <begin position="583"/>
        <end position="618"/>
    </location>
</feature>
<dbReference type="PROSITE" id="PS50011">
    <property type="entry name" value="PROTEIN_KINASE_DOM"/>
    <property type="match status" value="1"/>
</dbReference>
<evidence type="ECO:0000256" key="1">
    <source>
        <dbReference type="ARBA" id="ARBA00022574"/>
    </source>
</evidence>
<dbReference type="PROSITE" id="PS00678">
    <property type="entry name" value="WD_REPEATS_1"/>
    <property type="match status" value="4"/>
</dbReference>
<dbReference type="CDD" id="cd14014">
    <property type="entry name" value="STKc_PknB_like"/>
    <property type="match status" value="1"/>
</dbReference>
<protein>
    <submittedName>
        <fullName evidence="5">Protein kinase</fullName>
    </submittedName>
</protein>
<feature type="domain" description="Protein kinase" evidence="4">
    <location>
        <begin position="34"/>
        <end position="290"/>
    </location>
</feature>
<keyword evidence="2" id="KW-0677">Repeat</keyword>
<sequence>MSYCLNPDCQKPQNPHGSNFCQKCGTKLLLAQRYRAIKPLAQGGFGRTLLAEDEYKPSKPQCVIKQFYPQGQNNFGKAAELFQQEAVRLEQLSKHPQIPELFAHFEQDNRQYIVQEFIDGQNLAEELAQTGVFREKQICNLLSDLLPVLQFIHEGQVIHRDIKPENIIRRRSDGRLVLVDFGAAKYATGTALGKAGTYIGAAGYAAPEQLFGKAVFASDIYSLGVTCIHLLTDIETPELYDAIENAFVWRNYLPNNPVSDKLGRILDKMTHSMVKQRYQSASEVMQDLEISEATSVDVVALSPTVQTPPKIADQNISLVATLQGHSAQVLSVAFSPDGKTLASGSGYKDKNNCLKLWDVDVRQEICTIKEHSGGVNSIAFSPDGRTLAFGKSDTIKLWNVSTGQEISHLKGHSTQSLYIELIFSLAFSPDGKILASGSKDCTIKLWEVSTGREISTLKGHRKYINSVAFSPDGKILASGSKDKTTKLWNVSTGREIMTLKEHSYGVSSVAFSPDGKTLATGGGDSTIKMWDVRTGQEISTIKGHSAFITSVAFSADGKTLASGSGDQTIKVWDVSTKQEIVTLEGHSDVVDSVAFSPNGQILASGSWDKTIKIWRITR</sequence>
<feature type="repeat" description="WD" evidence="3">
    <location>
        <begin position="499"/>
        <end position="540"/>
    </location>
</feature>
<dbReference type="InterPro" id="IPR001680">
    <property type="entry name" value="WD40_rpt"/>
</dbReference>
<dbReference type="Pfam" id="PF00400">
    <property type="entry name" value="WD40"/>
    <property type="match status" value="2"/>
</dbReference>
<dbReference type="SUPFAM" id="SSF50978">
    <property type="entry name" value="WD40 repeat-like"/>
    <property type="match status" value="1"/>
</dbReference>
<dbReference type="NCBIfam" id="NF045510">
    <property type="entry name" value="4Cys_prefix_kin"/>
    <property type="match status" value="1"/>
</dbReference>
<dbReference type="PANTHER" id="PTHR19879">
    <property type="entry name" value="TRANSCRIPTION INITIATION FACTOR TFIID"/>
    <property type="match status" value="1"/>
</dbReference>
<dbReference type="PANTHER" id="PTHR19879:SF9">
    <property type="entry name" value="TRANSCRIPTION INITIATION FACTOR TFIID SUBUNIT 5"/>
    <property type="match status" value="1"/>
</dbReference>
<feature type="repeat" description="WD" evidence="3">
    <location>
        <begin position="322"/>
        <end position="345"/>
    </location>
</feature>
<dbReference type="PROSITE" id="PS50082">
    <property type="entry name" value="WD_REPEATS_2"/>
    <property type="match status" value="7"/>
</dbReference>
<dbReference type="CDD" id="cd00200">
    <property type="entry name" value="WD40"/>
    <property type="match status" value="1"/>
</dbReference>